<gene>
    <name evidence="2" type="ORF">TPC1_13942</name>
</gene>
<reference evidence="2" key="1">
    <citation type="submission" date="2015-07" db="EMBL/GenBank/DDBJ databases">
        <title>Adaptation to a free-living lifestyle via gene acquisitions in the diplomonad Trepomonas sp. PC1.</title>
        <authorList>
            <person name="Xu F."/>
            <person name="Jerlstrom-Hultqvist J."/>
            <person name="Kolisko M."/>
            <person name="Simpson A.G.B."/>
            <person name="Roger A.J."/>
            <person name="Svard S.G."/>
            <person name="Andersson J.O."/>
        </authorList>
    </citation>
    <scope>NUCLEOTIDE SEQUENCE</scope>
    <source>
        <strain evidence="2">PC1</strain>
    </source>
</reference>
<keyword evidence="1" id="KW-0175">Coiled coil</keyword>
<proteinExistence type="predicted"/>
<organism evidence="2">
    <name type="scientific">Trepomonas sp. PC1</name>
    <dbReference type="NCBI Taxonomy" id="1076344"/>
    <lineage>
        <taxon>Eukaryota</taxon>
        <taxon>Metamonada</taxon>
        <taxon>Diplomonadida</taxon>
        <taxon>Hexamitidae</taxon>
        <taxon>Hexamitinae</taxon>
        <taxon>Trepomonas</taxon>
    </lineage>
</organism>
<dbReference type="EMBL" id="GDID01002922">
    <property type="protein sequence ID" value="JAP93684.1"/>
    <property type="molecule type" value="Transcribed_RNA"/>
</dbReference>
<evidence type="ECO:0000256" key="1">
    <source>
        <dbReference type="SAM" id="Coils"/>
    </source>
</evidence>
<name>A0A146KCP5_9EUKA</name>
<dbReference type="AlphaFoldDB" id="A0A146KCP5"/>
<evidence type="ECO:0000313" key="2">
    <source>
        <dbReference type="EMBL" id="JAP93684.1"/>
    </source>
</evidence>
<feature type="non-terminal residue" evidence="2">
    <location>
        <position position="1"/>
    </location>
</feature>
<protein>
    <submittedName>
        <fullName evidence="2">Uncharacterized protein</fullName>
    </submittedName>
</protein>
<feature type="coiled-coil region" evidence="1">
    <location>
        <begin position="147"/>
        <end position="181"/>
    </location>
</feature>
<accession>A0A146KCP5</accession>
<sequence>STIRQPIRSRLEQLQRSTIQQDQSAVKTMISIKSQNLSLSQKPQILDIPFPVPIMSPSGQFPSKCPKSQVERTWLTKSVSEIQHENLMESNNLRMSIQMLHEISRHLYQAHSVQSSDPYLDLAITSMKLCETLNEQLISKQMEITPLNDVNFANKDLDAQIKMLENKSSLQEKEIQSLKSEITNLTIGQQQDSDKKREYADRIKMLQHKVWDFERKFEQLTKFKYGASIIQQLNMDVKQKQATQEEQTIMSTLPARIQKEIQENPEIPQSQISFYNSIVNNKSLAPMRDPISQSQAYNTTFQSQLNTNTEVKQSKIDYQIDQIQAFSKVDTTVINVNQVAYSRNVDAENIAQSRPQVAAQLVGAPFFQENVVQFRDEQVEVADFQSVEYNHMTRELMLKKNSVESTKASTGANKLVEYIQKVTDDHGYNLETAALAQEEEKTQKQEYSGQILIKCPAVSIQDTLNPIYDAKKLRLEKSTHENNQLILKAKFDNISEAIWEIGGLTPLKELSKQLEIVSENEVIQNLSKKKTIQQNQAHSKLDNQSKTSIEEVEPVQQQRFPNLITQFIKKNPKQPPLILSLVQFYVQNVLGSKTAQFNIMGIKTKPVNYIGKQIDQSVQQHLTDYLKEKEFEKFFSDSVTKRFKFYKLIMEQKDDDEPYELSEVVFGMNLLQTHLKRQQFQLFPYLELLKVIHSLLQKRQTLMDVEKEKDIRNYIPFPQQVYAILLENNNFNKLQTDRLMCSIMFSCCIYCCYLDCFFDENRQKYLNNTEPMQESAGNYFLFLFNSLMNDGLSPQDAEFVLHCYSQIMKIQSVQQTMPFIFVDLDVCNIALGQIFSVSGSAMNVTLQQQIDQMQTSITQKSILYQSKRVVDVGRALHIALKTREMLLNYYFGLIPSEYLSLDDTVLNLKKFVFNQIEDKLIRLLCRSMFVNATQQQKSLNPRTLFSELNALNCGFLFDVVAQNSPVFQLNRIYYQNHSKLRNLQLPKNVINYVNELTNQLIQQGHGFLKTGQPFMIKTVSLHGSYDNLRVNSGFKLQQVLKQFQSQPTYQSIVLFAKQLSTSFFDQKIFEIQPPIETIEKLIQVFSEFQSQISGQMEIEAILGVKFEVDVDLERILQMAKTVVK</sequence>